<reference evidence="2" key="1">
    <citation type="submission" date="2021-05" db="EMBL/GenBank/DDBJ databases">
        <title>A free-living protist that lacks canonical eukaryotic 1 DNA replication and segregation systems.</title>
        <authorList>
            <person name="Salas-Leiva D.E."/>
            <person name="Tromer E.C."/>
            <person name="Curtis B.A."/>
            <person name="Jerlstrom-Hultqvist J."/>
            <person name="Kolisko M."/>
            <person name="Yi Z."/>
            <person name="Salas-Leiva J.S."/>
            <person name="Gallot-Lavallee L."/>
            <person name="Kops G.J.P.L."/>
            <person name="Archibald J.M."/>
            <person name="Simpson A.G.B."/>
            <person name="Roger A.J."/>
        </authorList>
    </citation>
    <scope>NUCLEOTIDE SEQUENCE</scope>
    <source>
        <strain evidence="2">BICM</strain>
    </source>
</reference>
<protein>
    <submittedName>
        <fullName evidence="2">Uncharacterized protein</fullName>
    </submittedName>
</protein>
<sequence length="301" mass="32450">MILSFLFGFTSAILVIIFAFFLYLLPVLSRGHEKKHTPLHLSVSADSPVDEGDAVQYSSKHLSWLNCLIQTAVEQYVTAEHIGLLKTELSRATAAVTDLAKPYLSDFQVDGLQADRLNASVRHLVVTKSVGTGFAKKIEAEVDAVVTGDMAILISARCGVGGIIFIPVRLTSAVSQLGLRMTTRVDIGNTGLPRVTISKVHIDLDLKTELTLGDKEQSLRRVPLSAVTDRVLQRAAAHLSSTELIFIPVGALHEQIPDVVRSVPVGPYIMHQKALGVACEKAVQANSGPLWIKAGQSGKSL</sequence>
<keyword evidence="3" id="KW-1185">Reference proteome</keyword>
<proteinExistence type="predicted"/>
<organism evidence="2 3">
    <name type="scientific">Carpediemonas membranifera</name>
    <dbReference type="NCBI Taxonomy" id="201153"/>
    <lineage>
        <taxon>Eukaryota</taxon>
        <taxon>Metamonada</taxon>
        <taxon>Carpediemonas-like organisms</taxon>
        <taxon>Carpediemonas</taxon>
    </lineage>
</organism>
<accession>A0A8J6DZK2</accession>
<keyword evidence="1" id="KW-0812">Transmembrane</keyword>
<keyword evidence="1" id="KW-1133">Transmembrane helix</keyword>
<name>A0A8J6DZK2_9EUKA</name>
<evidence type="ECO:0000256" key="1">
    <source>
        <dbReference type="SAM" id="Phobius"/>
    </source>
</evidence>
<comment type="caution">
    <text evidence="2">The sequence shown here is derived from an EMBL/GenBank/DDBJ whole genome shotgun (WGS) entry which is preliminary data.</text>
</comment>
<dbReference type="AlphaFoldDB" id="A0A8J6DZK2"/>
<evidence type="ECO:0000313" key="3">
    <source>
        <dbReference type="Proteomes" id="UP000717585"/>
    </source>
</evidence>
<gene>
    <name evidence="2" type="ORF">J8273_4848</name>
</gene>
<evidence type="ECO:0000313" key="2">
    <source>
        <dbReference type="EMBL" id="KAG9393729.1"/>
    </source>
</evidence>
<dbReference type="EMBL" id="JAHDYR010000021">
    <property type="protein sequence ID" value="KAG9393729.1"/>
    <property type="molecule type" value="Genomic_DNA"/>
</dbReference>
<feature type="transmembrane region" description="Helical" evidence="1">
    <location>
        <begin position="6"/>
        <end position="25"/>
    </location>
</feature>
<keyword evidence="1" id="KW-0472">Membrane</keyword>
<dbReference type="Proteomes" id="UP000717585">
    <property type="component" value="Unassembled WGS sequence"/>
</dbReference>